<reference evidence="1 2" key="1">
    <citation type="submission" date="2018-09" db="EMBL/GenBank/DDBJ databases">
        <title>Genomic Encyclopedia of Archaeal and Bacterial Type Strains, Phase II (KMG-II): from individual species to whole genera.</title>
        <authorList>
            <person name="Goeker M."/>
        </authorList>
    </citation>
    <scope>NUCLEOTIDE SEQUENCE [LARGE SCALE GENOMIC DNA]</scope>
    <source>
        <strain evidence="1 2">DSM 21950</strain>
    </source>
</reference>
<evidence type="ECO:0000313" key="1">
    <source>
        <dbReference type="EMBL" id="RKE00118.1"/>
    </source>
</evidence>
<gene>
    <name evidence="1" type="ORF">BXY64_3119</name>
</gene>
<name>A0A419WXF3_9BACT</name>
<evidence type="ECO:0000313" key="2">
    <source>
        <dbReference type="Proteomes" id="UP000284531"/>
    </source>
</evidence>
<sequence length="52" mass="6483">MDFNCLDFTNAIQVLMRLNYEGFKTFFRKRIQTEIFTFQLIRTWKYFIAAYQ</sequence>
<comment type="caution">
    <text evidence="1">The sequence shown here is derived from an EMBL/GenBank/DDBJ whole genome shotgun (WGS) entry which is preliminary data.</text>
</comment>
<dbReference type="EMBL" id="RAPQ01000010">
    <property type="protein sequence ID" value="RKE00118.1"/>
    <property type="molecule type" value="Genomic_DNA"/>
</dbReference>
<dbReference type="Proteomes" id="UP000284531">
    <property type="component" value="Unassembled WGS sequence"/>
</dbReference>
<keyword evidence="2" id="KW-1185">Reference proteome</keyword>
<protein>
    <submittedName>
        <fullName evidence="1">Uncharacterized protein</fullName>
    </submittedName>
</protein>
<dbReference type="AlphaFoldDB" id="A0A419WXF3"/>
<organism evidence="1 2">
    <name type="scientific">Marinifilum flexuosum</name>
    <dbReference type="NCBI Taxonomy" id="1117708"/>
    <lineage>
        <taxon>Bacteria</taxon>
        <taxon>Pseudomonadati</taxon>
        <taxon>Bacteroidota</taxon>
        <taxon>Bacteroidia</taxon>
        <taxon>Marinilabiliales</taxon>
        <taxon>Marinifilaceae</taxon>
    </lineage>
</organism>
<accession>A0A419WXF3</accession>
<proteinExistence type="predicted"/>